<protein>
    <submittedName>
        <fullName evidence="3">Alpha/beta hydrolase</fullName>
    </submittedName>
    <submittedName>
        <fullName evidence="4">Arylformamidase</fullName>
        <ecNumber evidence="4">3.5.1.9</ecNumber>
    </submittedName>
</protein>
<reference evidence="3" key="4">
    <citation type="submission" date="2023-12" db="EMBL/GenBank/DDBJ databases">
        <authorList>
            <person name="Sun Q."/>
            <person name="Inoue M."/>
        </authorList>
    </citation>
    <scope>NUCLEOTIDE SEQUENCE</scope>
    <source>
        <strain evidence="3">JCM 10667</strain>
    </source>
</reference>
<reference evidence="3" key="1">
    <citation type="journal article" date="2014" name="Int. J. Syst. Evol. Microbiol.">
        <title>Complete genome of a new Firmicutes species belonging to the dominant human colonic microbiota ('Ruminococcus bicirculans') reveals two chromosomes and a selective capacity to utilize plant glucans.</title>
        <authorList>
            <consortium name="NISC Comparative Sequencing Program"/>
            <person name="Wegmann U."/>
            <person name="Louis P."/>
            <person name="Goesmann A."/>
            <person name="Henrissat B."/>
            <person name="Duncan S.H."/>
            <person name="Flint H.J."/>
        </authorList>
    </citation>
    <scope>NUCLEOTIDE SEQUENCE</scope>
    <source>
        <strain evidence="3">JCM 10667</strain>
    </source>
</reference>
<evidence type="ECO:0000259" key="2">
    <source>
        <dbReference type="Pfam" id="PF07859"/>
    </source>
</evidence>
<reference evidence="4 5" key="3">
    <citation type="submission" date="2020-08" db="EMBL/GenBank/DDBJ databases">
        <title>Sequencing the genomes of 1000 actinobacteria strains.</title>
        <authorList>
            <person name="Klenk H.-P."/>
        </authorList>
    </citation>
    <scope>NUCLEOTIDE SEQUENCE [LARGE SCALE GENOMIC DNA]</scope>
    <source>
        <strain evidence="4 5">DSM 44772</strain>
    </source>
</reference>
<dbReference type="Proteomes" id="UP001501427">
    <property type="component" value="Unassembled WGS sequence"/>
</dbReference>
<dbReference type="AlphaFoldDB" id="A0A7W7I8K0"/>
<dbReference type="InterPro" id="IPR029058">
    <property type="entry name" value="AB_hydrolase_fold"/>
</dbReference>
<dbReference type="EMBL" id="JACHMV010000001">
    <property type="protein sequence ID" value="MBB4772408.1"/>
    <property type="molecule type" value="Genomic_DNA"/>
</dbReference>
<dbReference type="RefSeq" id="WP_184879824.1">
    <property type="nucleotide sequence ID" value="NZ_BAAAHD010000002.1"/>
</dbReference>
<organism evidence="4 5">
    <name type="scientific">Actinomadura livida</name>
    <dbReference type="NCBI Taxonomy" id="79909"/>
    <lineage>
        <taxon>Bacteria</taxon>
        <taxon>Bacillati</taxon>
        <taxon>Actinomycetota</taxon>
        <taxon>Actinomycetes</taxon>
        <taxon>Streptosporangiales</taxon>
        <taxon>Thermomonosporaceae</taxon>
        <taxon>Actinomadura</taxon>
    </lineage>
</organism>
<evidence type="ECO:0000313" key="6">
    <source>
        <dbReference type="Proteomes" id="UP001501427"/>
    </source>
</evidence>
<dbReference type="PANTHER" id="PTHR48081">
    <property type="entry name" value="AB HYDROLASE SUPERFAMILY PROTEIN C4A8.06C"/>
    <property type="match status" value="1"/>
</dbReference>
<name>A0A7W7I8K0_9ACTN</name>
<dbReference type="InterPro" id="IPR050300">
    <property type="entry name" value="GDXG_lipolytic_enzyme"/>
</dbReference>
<dbReference type="InterPro" id="IPR013094">
    <property type="entry name" value="AB_hydrolase_3"/>
</dbReference>
<sequence length="281" mass="30428">MATAMGLRDLLYTPSRFVPDMDWYVREYARRSEDARAMLPWVEHAYGPDPAERLLFFPAAGSAAPLQVFVHGGYWQESSKEDSCFAAPDFVSRGAAFAALGYGLAPAYRLDEIVAMVRRGLLWIHRNARALGVDPGRVFLSGSSAGAHLVAMFLEDGRPGPGTPIRDVVRGATLLSGLYDLEPLRRTYIGAAIGLTPAESARNSPIGRPHRELPPLVVARGGAETEAFADQQERYVRSLERAGTAVTDLVVGGRDHFDLALGLGDPSGPLGRATLDLMRLP</sequence>
<proteinExistence type="predicted"/>
<dbReference type="Proteomes" id="UP000549343">
    <property type="component" value="Unassembled WGS sequence"/>
</dbReference>
<keyword evidence="1 4" id="KW-0378">Hydrolase</keyword>
<gene>
    <name evidence="4" type="ORF">F4557_000826</name>
    <name evidence="3" type="ORF">GCM10009546_06410</name>
</gene>
<evidence type="ECO:0000256" key="1">
    <source>
        <dbReference type="ARBA" id="ARBA00022801"/>
    </source>
</evidence>
<feature type="domain" description="Alpha/beta hydrolase fold-3" evidence="2">
    <location>
        <begin position="68"/>
        <end position="256"/>
    </location>
</feature>
<dbReference type="EC" id="3.5.1.9" evidence="4"/>
<dbReference type="Pfam" id="PF07859">
    <property type="entry name" value="Abhydrolase_3"/>
    <property type="match status" value="1"/>
</dbReference>
<evidence type="ECO:0000313" key="5">
    <source>
        <dbReference type="Proteomes" id="UP000549343"/>
    </source>
</evidence>
<dbReference type="EMBL" id="BAAAHD010000002">
    <property type="protein sequence ID" value="GAA0547076.1"/>
    <property type="molecule type" value="Genomic_DNA"/>
</dbReference>
<comment type="caution">
    <text evidence="4">The sequence shown here is derived from an EMBL/GenBank/DDBJ whole genome shotgun (WGS) entry which is preliminary data.</text>
</comment>
<evidence type="ECO:0000313" key="3">
    <source>
        <dbReference type="EMBL" id="GAA0547076.1"/>
    </source>
</evidence>
<evidence type="ECO:0000313" key="4">
    <source>
        <dbReference type="EMBL" id="MBB4772408.1"/>
    </source>
</evidence>
<dbReference type="SUPFAM" id="SSF53474">
    <property type="entry name" value="alpha/beta-Hydrolases"/>
    <property type="match status" value="1"/>
</dbReference>
<dbReference type="GO" id="GO:0004061">
    <property type="term" value="F:arylformamidase activity"/>
    <property type="evidence" value="ECO:0007669"/>
    <property type="project" value="UniProtKB-EC"/>
</dbReference>
<accession>A0A7W7I8K0</accession>
<dbReference type="PANTHER" id="PTHR48081:SF33">
    <property type="entry name" value="KYNURENINE FORMAMIDASE"/>
    <property type="match status" value="1"/>
</dbReference>
<keyword evidence="6" id="KW-1185">Reference proteome</keyword>
<dbReference type="Gene3D" id="3.40.50.1820">
    <property type="entry name" value="alpha/beta hydrolase"/>
    <property type="match status" value="1"/>
</dbReference>
<reference evidence="6" key="2">
    <citation type="journal article" date="2019" name="Int. J. Syst. Evol. Microbiol.">
        <title>The Global Catalogue of Microorganisms (GCM) 10K type strain sequencing project: providing services to taxonomists for standard genome sequencing and annotation.</title>
        <authorList>
            <consortium name="The Broad Institute Genomics Platform"/>
            <consortium name="The Broad Institute Genome Sequencing Center for Infectious Disease"/>
            <person name="Wu L."/>
            <person name="Ma J."/>
        </authorList>
    </citation>
    <scope>NUCLEOTIDE SEQUENCE [LARGE SCALE GENOMIC DNA]</scope>
    <source>
        <strain evidence="6">JCM 10667</strain>
    </source>
</reference>